<dbReference type="PRINTS" id="PR00412">
    <property type="entry name" value="EPOXHYDRLASE"/>
</dbReference>
<protein>
    <submittedName>
        <fullName evidence="6">Epoxide hydrolase 1</fullName>
    </submittedName>
</protein>
<keyword evidence="7" id="KW-1185">Reference proteome</keyword>
<dbReference type="PANTHER" id="PTHR21661:SF35">
    <property type="entry name" value="EPOXIDE HYDROLASE"/>
    <property type="match status" value="1"/>
</dbReference>
<gene>
    <name evidence="6" type="ORF">RSOLAG22IIIB_12827</name>
</gene>
<keyword evidence="3 6" id="KW-0378">Hydrolase</keyword>
<evidence type="ECO:0000259" key="5">
    <source>
        <dbReference type="Pfam" id="PF06441"/>
    </source>
</evidence>
<accession>A0A0K6GH15</accession>
<dbReference type="InterPro" id="IPR016292">
    <property type="entry name" value="Epoxide_hydrolase"/>
</dbReference>
<feature type="active site" description="Proton donor" evidence="4">
    <location>
        <position position="343"/>
    </location>
</feature>
<dbReference type="Proteomes" id="UP000044841">
    <property type="component" value="Unassembled WGS sequence"/>
</dbReference>
<evidence type="ECO:0000256" key="4">
    <source>
        <dbReference type="PIRSR" id="PIRSR001112-1"/>
    </source>
</evidence>
<sequence>MSSYSEIRPFNILVPDDQLQLISTKLDLTRLPDELDLPADQKWDWGIPLAVLKPTIEYWRNKYNWRAVEERINRTLPQFTTYIESAKHGQQEVHFVHKRSSNPNAVPLIFVHGWPGNFLEASIWSLVAIQWLSDGDDIQVSKMIDELANPTDPKHPAFHVVAPSLPGFVFSQRAGTPGMNVKESAYIFDKLMAKLGYNYYMAQGGDWGSLVCRAFAVHHQDTCLAIHRNVNFDSFPTLLRNPIMTLRTVLGFAGLPGGYSKEYIEGIKSGDEFLATGSGYAKIQSTRPQTLAVAMTDSPVGLLAWIGEKLYTWTDNYPWTAEELITWTMLYWINGPAGGFRYYRENGLVGGGDATSREMLERIKSTWSPTPLGFSSFPKELGRFPLEWSNINQKLVYAKEHTKGGHFAAWEVPELLLGDIRAFTQVVLPNESRLRAL</sequence>
<comment type="similarity">
    <text evidence="1">Belongs to the peptidase S33 family.</text>
</comment>
<evidence type="ECO:0000313" key="7">
    <source>
        <dbReference type="Proteomes" id="UP000044841"/>
    </source>
</evidence>
<feature type="domain" description="Epoxide hydrolase N-terminal" evidence="5">
    <location>
        <begin position="7"/>
        <end position="120"/>
    </location>
</feature>
<evidence type="ECO:0000256" key="3">
    <source>
        <dbReference type="ARBA" id="ARBA00022801"/>
    </source>
</evidence>
<dbReference type="EMBL" id="CYGV01001880">
    <property type="protein sequence ID" value="CUA77795.1"/>
    <property type="molecule type" value="Genomic_DNA"/>
</dbReference>
<evidence type="ECO:0000256" key="1">
    <source>
        <dbReference type="ARBA" id="ARBA00010088"/>
    </source>
</evidence>
<name>A0A0K6GH15_9AGAM</name>
<feature type="active site" description="Proton acceptor" evidence="4">
    <location>
        <position position="406"/>
    </location>
</feature>
<dbReference type="Pfam" id="PF06441">
    <property type="entry name" value="EHN"/>
    <property type="match status" value="1"/>
</dbReference>
<feature type="active site" description="Nucleophile" evidence="4">
    <location>
        <position position="206"/>
    </location>
</feature>
<reference evidence="6 7" key="1">
    <citation type="submission" date="2015-07" db="EMBL/GenBank/DDBJ databases">
        <authorList>
            <person name="Noorani M."/>
        </authorList>
    </citation>
    <scope>NUCLEOTIDE SEQUENCE [LARGE SCALE GENOMIC DNA]</scope>
    <source>
        <strain evidence="6">BBA 69670</strain>
    </source>
</reference>
<dbReference type="Gene3D" id="3.40.50.1820">
    <property type="entry name" value="alpha/beta hydrolase"/>
    <property type="match status" value="1"/>
</dbReference>
<dbReference type="SUPFAM" id="SSF53474">
    <property type="entry name" value="alpha/beta-Hydrolases"/>
    <property type="match status" value="1"/>
</dbReference>
<evidence type="ECO:0000313" key="6">
    <source>
        <dbReference type="EMBL" id="CUA77795.1"/>
    </source>
</evidence>
<keyword evidence="2" id="KW-0058">Aromatic hydrocarbons catabolism</keyword>
<dbReference type="InterPro" id="IPR010497">
    <property type="entry name" value="Epoxide_hydro_N"/>
</dbReference>
<dbReference type="AlphaFoldDB" id="A0A0K6GH15"/>
<proteinExistence type="inferred from homology"/>
<dbReference type="InterPro" id="IPR000639">
    <property type="entry name" value="Epox_hydrolase-like"/>
</dbReference>
<dbReference type="GO" id="GO:0004301">
    <property type="term" value="F:epoxide hydrolase activity"/>
    <property type="evidence" value="ECO:0007669"/>
    <property type="project" value="TreeGrafter"/>
</dbReference>
<dbReference type="PANTHER" id="PTHR21661">
    <property type="entry name" value="EPOXIDE HYDROLASE 1-RELATED"/>
    <property type="match status" value="1"/>
</dbReference>
<dbReference type="PIRSF" id="PIRSF001112">
    <property type="entry name" value="Epoxide_hydrolase"/>
    <property type="match status" value="1"/>
</dbReference>
<dbReference type="GO" id="GO:0097176">
    <property type="term" value="P:epoxide metabolic process"/>
    <property type="evidence" value="ECO:0007669"/>
    <property type="project" value="TreeGrafter"/>
</dbReference>
<evidence type="ECO:0000256" key="2">
    <source>
        <dbReference type="ARBA" id="ARBA00022797"/>
    </source>
</evidence>
<dbReference type="InterPro" id="IPR029058">
    <property type="entry name" value="AB_hydrolase_fold"/>
</dbReference>
<organism evidence="6 7">
    <name type="scientific">Rhizoctonia solani</name>
    <dbReference type="NCBI Taxonomy" id="456999"/>
    <lineage>
        <taxon>Eukaryota</taxon>
        <taxon>Fungi</taxon>
        <taxon>Dikarya</taxon>
        <taxon>Basidiomycota</taxon>
        <taxon>Agaricomycotina</taxon>
        <taxon>Agaricomycetes</taxon>
        <taxon>Cantharellales</taxon>
        <taxon>Ceratobasidiaceae</taxon>
        <taxon>Rhizoctonia</taxon>
    </lineage>
</organism>